<dbReference type="EC" id="2.7.9.3" evidence="9"/>
<dbReference type="InterPro" id="IPR023061">
    <property type="entry name" value="SelD_I"/>
</dbReference>
<dbReference type="InterPro" id="IPR036676">
    <property type="entry name" value="PurM-like_C_sf"/>
</dbReference>
<reference evidence="13" key="1">
    <citation type="journal article" date="2022" name="Int. J. Syst. Evol. Microbiol.">
        <title>Anaeromyxobacter oryzae sp. nov., Anaeromyxobacter diazotrophicus sp. nov. and Anaeromyxobacter paludicola sp. nov., isolated from paddy soils.</title>
        <authorList>
            <person name="Itoh H."/>
            <person name="Xu Z."/>
            <person name="Mise K."/>
            <person name="Masuda Y."/>
            <person name="Ushijima N."/>
            <person name="Hayakawa C."/>
            <person name="Shiratori Y."/>
            <person name="Senoo K."/>
        </authorList>
    </citation>
    <scope>NUCLEOTIDE SEQUENCE [LARGE SCALE GENOMIC DNA]</scope>
    <source>
        <strain evidence="13">Red232</strain>
    </source>
</reference>
<feature type="binding site" evidence="9">
    <location>
        <position position="196"/>
    </location>
    <ligand>
        <name>Mg(2+)</name>
        <dbReference type="ChEBI" id="CHEBI:18420"/>
    </ligand>
</feature>
<evidence type="ECO:0000256" key="2">
    <source>
        <dbReference type="ARBA" id="ARBA00022679"/>
    </source>
</evidence>
<keyword evidence="5 9" id="KW-0418">Kinase</keyword>
<evidence type="ECO:0000256" key="7">
    <source>
        <dbReference type="ARBA" id="ARBA00022842"/>
    </source>
</evidence>
<name>A0ABM7WZH5_9BACT</name>
<dbReference type="InterPro" id="IPR004536">
    <property type="entry name" value="SPS/SelD"/>
</dbReference>
<dbReference type="InterPro" id="IPR010918">
    <property type="entry name" value="PurM-like_C_dom"/>
</dbReference>
<evidence type="ECO:0000259" key="10">
    <source>
        <dbReference type="Pfam" id="PF00586"/>
    </source>
</evidence>
<keyword evidence="8 9" id="KW-0711">Selenium</keyword>
<evidence type="ECO:0000256" key="9">
    <source>
        <dbReference type="HAMAP-Rule" id="MF_00625"/>
    </source>
</evidence>
<dbReference type="SUPFAM" id="SSF56042">
    <property type="entry name" value="PurM C-terminal domain-like"/>
    <property type="match status" value="1"/>
</dbReference>
<evidence type="ECO:0000259" key="11">
    <source>
        <dbReference type="Pfam" id="PF02769"/>
    </source>
</evidence>
<dbReference type="NCBIfam" id="NF002098">
    <property type="entry name" value="PRK00943.1"/>
    <property type="match status" value="1"/>
</dbReference>
<feature type="binding site" description="in other chain" evidence="9">
    <location>
        <position position="59"/>
    </location>
    <ligand>
        <name>ATP</name>
        <dbReference type="ChEBI" id="CHEBI:30616"/>
        <note>ligand shared between dimeric partners</note>
    </ligand>
</feature>
<comment type="subunit">
    <text evidence="9">Homodimer.</text>
</comment>
<dbReference type="CDD" id="cd02195">
    <property type="entry name" value="SelD"/>
    <property type="match status" value="1"/>
</dbReference>
<dbReference type="HAMAP" id="MF_00625">
    <property type="entry name" value="SelD"/>
    <property type="match status" value="1"/>
</dbReference>
<evidence type="ECO:0000313" key="13">
    <source>
        <dbReference type="Proteomes" id="UP001162891"/>
    </source>
</evidence>
<dbReference type="SUPFAM" id="SSF55326">
    <property type="entry name" value="PurM N-terminal domain-like"/>
    <property type="match status" value="1"/>
</dbReference>
<dbReference type="EMBL" id="AP025591">
    <property type="protein sequence ID" value="BDG04890.1"/>
    <property type="molecule type" value="Genomic_DNA"/>
</dbReference>
<comment type="similarity">
    <text evidence="1 9">Belongs to the selenophosphate synthase 1 family. Class I subfamily.</text>
</comment>
<dbReference type="NCBIfam" id="TIGR00476">
    <property type="entry name" value="selD"/>
    <property type="match status" value="1"/>
</dbReference>
<dbReference type="Pfam" id="PF00586">
    <property type="entry name" value="AIRS"/>
    <property type="match status" value="1"/>
</dbReference>
<protein>
    <recommendedName>
        <fullName evidence="9">Selenide, water dikinase</fullName>
        <ecNumber evidence="9">2.7.9.3</ecNumber>
    </recommendedName>
    <alternativeName>
        <fullName evidence="9">Selenium donor protein</fullName>
    </alternativeName>
    <alternativeName>
        <fullName evidence="9">Selenophosphate synthase</fullName>
    </alternativeName>
</protein>
<comment type="caution">
    <text evidence="9">Lacks conserved residue(s) required for the propagation of feature annotation.</text>
</comment>
<dbReference type="InterPro" id="IPR036921">
    <property type="entry name" value="PurM-like_N_sf"/>
</dbReference>
<dbReference type="Gene3D" id="3.90.650.10">
    <property type="entry name" value="PurM-like C-terminal domain"/>
    <property type="match status" value="1"/>
</dbReference>
<dbReference type="Pfam" id="PF02769">
    <property type="entry name" value="AIRS_C"/>
    <property type="match status" value="1"/>
</dbReference>
<evidence type="ECO:0000313" key="12">
    <source>
        <dbReference type="EMBL" id="BDG04890.1"/>
    </source>
</evidence>
<accession>A0ABM7WZH5</accession>
<keyword evidence="3 9" id="KW-0479">Metal-binding</keyword>
<keyword evidence="6 9" id="KW-0067">ATP-binding</keyword>
<feature type="domain" description="PurM-like N-terminal" evidence="10">
    <location>
        <begin position="17"/>
        <end position="125"/>
    </location>
</feature>
<evidence type="ECO:0000256" key="6">
    <source>
        <dbReference type="ARBA" id="ARBA00022840"/>
    </source>
</evidence>
<evidence type="ECO:0000256" key="4">
    <source>
        <dbReference type="ARBA" id="ARBA00022741"/>
    </source>
</evidence>
<keyword evidence="4 9" id="KW-0547">Nucleotide-binding</keyword>
<dbReference type="PIRSF" id="PIRSF036407">
    <property type="entry name" value="Selenphspht_syn"/>
    <property type="match status" value="1"/>
</dbReference>
<evidence type="ECO:0000256" key="5">
    <source>
        <dbReference type="ARBA" id="ARBA00022777"/>
    </source>
</evidence>
<dbReference type="Proteomes" id="UP001162891">
    <property type="component" value="Chromosome"/>
</dbReference>
<keyword evidence="13" id="KW-1185">Reference proteome</keyword>
<organism evidence="12 13">
    <name type="scientific">Anaeromyxobacter oryzae</name>
    <dbReference type="NCBI Taxonomy" id="2918170"/>
    <lineage>
        <taxon>Bacteria</taxon>
        <taxon>Pseudomonadati</taxon>
        <taxon>Myxococcota</taxon>
        <taxon>Myxococcia</taxon>
        <taxon>Myxococcales</taxon>
        <taxon>Cystobacterineae</taxon>
        <taxon>Anaeromyxobacteraceae</taxon>
        <taxon>Anaeromyxobacter</taxon>
    </lineage>
</organism>
<sequence>MPEVKDPRALVGHSTRDDAAVYALDGSDDAVVETVDFFTPVVDDPYWFGRIAAANAFSDIWAMGARPLFALNLVGWPVKTLPLDMLGEVLRGGAESARLAGAPVLGGHSIDDPEPKYGMAVTGIVKRDRVLRNVGARPGDRLVLTKPLGSGIATTAIKRGIASPALVERVVELMAGLNRAAGEALAASGAVHALTDVTGFGLLGHAWEMAEGSGVALRLRVAAIPVLDGIAELAAKDVVPGGSKANLAWVEPNVEFGAAVGPELRIVLADAQTNGGLLAAVDGARADGVLAALRDAGVPAVEVGEVLPGEPPRLVVS</sequence>
<feature type="domain" description="PurM-like C-terminal" evidence="11">
    <location>
        <begin position="137"/>
        <end position="315"/>
    </location>
</feature>
<evidence type="ECO:0000256" key="1">
    <source>
        <dbReference type="ARBA" id="ARBA00008026"/>
    </source>
</evidence>
<feature type="binding site" evidence="9">
    <location>
        <position position="18"/>
    </location>
    <ligand>
        <name>Mg(2+)</name>
        <dbReference type="ChEBI" id="CHEBI:18420"/>
    </ligand>
</feature>
<gene>
    <name evidence="9 12" type="primary">selD</name>
    <name evidence="12" type="ORF">AMOR_38860</name>
</gene>
<feature type="binding site" evidence="9">
    <location>
        <position position="59"/>
    </location>
    <ligand>
        <name>Mg(2+)</name>
        <dbReference type="ChEBI" id="CHEBI:18420"/>
    </ligand>
</feature>
<comment type="function">
    <text evidence="9">Synthesizes selenophosphate from selenide and ATP.</text>
</comment>
<dbReference type="PANTHER" id="PTHR10256">
    <property type="entry name" value="SELENIDE, WATER DIKINASE"/>
    <property type="match status" value="1"/>
</dbReference>
<proteinExistence type="inferred from homology"/>
<dbReference type="InterPro" id="IPR016188">
    <property type="entry name" value="PurM-like_N"/>
</dbReference>
<dbReference type="PANTHER" id="PTHR10256:SF0">
    <property type="entry name" value="INACTIVE SELENIDE, WATER DIKINASE-LIKE PROTEIN-RELATED"/>
    <property type="match status" value="1"/>
</dbReference>
<feature type="binding site" evidence="9">
    <location>
        <begin position="107"/>
        <end position="109"/>
    </location>
    <ligand>
        <name>ATP</name>
        <dbReference type="ChEBI" id="CHEBI:30616"/>
        <note>ligand shared between dimeric partners</note>
    </ligand>
</feature>
<comment type="catalytic activity">
    <reaction evidence="9">
        <text>hydrogenselenide + ATP + H2O = selenophosphate + AMP + phosphate + 2 H(+)</text>
        <dbReference type="Rhea" id="RHEA:18737"/>
        <dbReference type="ChEBI" id="CHEBI:15377"/>
        <dbReference type="ChEBI" id="CHEBI:15378"/>
        <dbReference type="ChEBI" id="CHEBI:16144"/>
        <dbReference type="ChEBI" id="CHEBI:29317"/>
        <dbReference type="ChEBI" id="CHEBI:30616"/>
        <dbReference type="ChEBI" id="CHEBI:43474"/>
        <dbReference type="ChEBI" id="CHEBI:456215"/>
        <dbReference type="EC" id="2.7.9.3"/>
    </reaction>
</comment>
<feature type="binding site" description="in other chain" evidence="9">
    <location>
        <position position="36"/>
    </location>
    <ligand>
        <name>ATP</name>
        <dbReference type="ChEBI" id="CHEBI:30616"/>
        <note>ligand shared between dimeric partners</note>
    </ligand>
</feature>
<evidence type="ECO:0000256" key="8">
    <source>
        <dbReference type="ARBA" id="ARBA00023266"/>
    </source>
</evidence>
<evidence type="ECO:0000256" key="3">
    <source>
        <dbReference type="ARBA" id="ARBA00022723"/>
    </source>
</evidence>
<dbReference type="Gene3D" id="3.30.1330.10">
    <property type="entry name" value="PurM-like, N-terminal domain"/>
    <property type="match status" value="1"/>
</dbReference>
<keyword evidence="7 9" id="KW-0460">Magnesium</keyword>
<comment type="cofactor">
    <cofactor evidence="9">
        <name>Mg(2+)</name>
        <dbReference type="ChEBI" id="CHEBI:18420"/>
    </cofactor>
    <text evidence="9">Binds 1 Mg(2+) ion per monomer.</text>
</comment>
<keyword evidence="2 9" id="KW-0808">Transferase</keyword>
<feature type="binding site" description="in other chain" evidence="9">
    <location>
        <begin position="15"/>
        <end position="17"/>
    </location>
    <ligand>
        <name>ATP</name>
        <dbReference type="ChEBI" id="CHEBI:30616"/>
        <note>ligand shared between dimeric partners</note>
    </ligand>
</feature>